<gene>
    <name evidence="2" type="ORF">TVAG_458940</name>
</gene>
<protein>
    <submittedName>
        <fullName evidence="2">Uncharacterized protein</fullName>
    </submittedName>
</protein>
<evidence type="ECO:0000256" key="1">
    <source>
        <dbReference type="SAM" id="MobiDB-lite"/>
    </source>
</evidence>
<feature type="region of interest" description="Disordered" evidence="1">
    <location>
        <begin position="31"/>
        <end position="71"/>
    </location>
</feature>
<organism evidence="2 3">
    <name type="scientific">Trichomonas vaginalis (strain ATCC PRA-98 / G3)</name>
    <dbReference type="NCBI Taxonomy" id="412133"/>
    <lineage>
        <taxon>Eukaryota</taxon>
        <taxon>Metamonada</taxon>
        <taxon>Parabasalia</taxon>
        <taxon>Trichomonadida</taxon>
        <taxon>Trichomonadidae</taxon>
        <taxon>Trichomonas</taxon>
    </lineage>
</organism>
<dbReference type="VEuPathDB" id="TrichDB:TVAG_458940"/>
<evidence type="ECO:0000313" key="2">
    <source>
        <dbReference type="EMBL" id="EAY11822.1"/>
    </source>
</evidence>
<keyword evidence="3" id="KW-1185">Reference proteome</keyword>
<dbReference type="Proteomes" id="UP000001542">
    <property type="component" value="Unassembled WGS sequence"/>
</dbReference>
<sequence length="71" mass="7831">MRPNAKIIMGLFVFSNINNVDNLELMNEGTFSDKEDSASQNTAEKKAADEANFESSNNGRKMSQIAANWSS</sequence>
<feature type="compositionally biased region" description="Basic and acidic residues" evidence="1">
    <location>
        <begin position="31"/>
        <end position="49"/>
    </location>
</feature>
<reference evidence="2" key="1">
    <citation type="submission" date="2006-10" db="EMBL/GenBank/DDBJ databases">
        <authorList>
            <person name="Amadeo P."/>
            <person name="Zhao Q."/>
            <person name="Wortman J."/>
            <person name="Fraser-Liggett C."/>
            <person name="Carlton J."/>
        </authorList>
    </citation>
    <scope>NUCLEOTIDE SEQUENCE</scope>
    <source>
        <strain evidence="2">G3</strain>
    </source>
</reference>
<dbReference type="InParanoid" id="A2E699"/>
<feature type="compositionally biased region" description="Polar residues" evidence="1">
    <location>
        <begin position="53"/>
        <end position="71"/>
    </location>
</feature>
<evidence type="ECO:0000313" key="3">
    <source>
        <dbReference type="Proteomes" id="UP000001542"/>
    </source>
</evidence>
<dbReference type="EMBL" id="DS113312">
    <property type="protein sequence ID" value="EAY11822.1"/>
    <property type="molecule type" value="Genomic_DNA"/>
</dbReference>
<name>A2E699_TRIV3</name>
<reference evidence="2" key="2">
    <citation type="journal article" date="2007" name="Science">
        <title>Draft genome sequence of the sexually transmitted pathogen Trichomonas vaginalis.</title>
        <authorList>
            <person name="Carlton J.M."/>
            <person name="Hirt R.P."/>
            <person name="Silva J.C."/>
            <person name="Delcher A.L."/>
            <person name="Schatz M."/>
            <person name="Zhao Q."/>
            <person name="Wortman J.R."/>
            <person name="Bidwell S.L."/>
            <person name="Alsmark U.C.M."/>
            <person name="Besteiro S."/>
            <person name="Sicheritz-Ponten T."/>
            <person name="Noel C.J."/>
            <person name="Dacks J.B."/>
            <person name="Foster P.G."/>
            <person name="Simillion C."/>
            <person name="Van de Peer Y."/>
            <person name="Miranda-Saavedra D."/>
            <person name="Barton G.J."/>
            <person name="Westrop G.D."/>
            <person name="Mueller S."/>
            <person name="Dessi D."/>
            <person name="Fiori P.L."/>
            <person name="Ren Q."/>
            <person name="Paulsen I."/>
            <person name="Zhang H."/>
            <person name="Bastida-Corcuera F.D."/>
            <person name="Simoes-Barbosa A."/>
            <person name="Brown M.T."/>
            <person name="Hayes R.D."/>
            <person name="Mukherjee M."/>
            <person name="Okumura C.Y."/>
            <person name="Schneider R."/>
            <person name="Smith A.J."/>
            <person name="Vanacova S."/>
            <person name="Villalvazo M."/>
            <person name="Haas B.J."/>
            <person name="Pertea M."/>
            <person name="Feldblyum T.V."/>
            <person name="Utterback T.R."/>
            <person name="Shu C.L."/>
            <person name="Osoegawa K."/>
            <person name="de Jong P.J."/>
            <person name="Hrdy I."/>
            <person name="Horvathova L."/>
            <person name="Zubacova Z."/>
            <person name="Dolezal P."/>
            <person name="Malik S.B."/>
            <person name="Logsdon J.M. Jr."/>
            <person name="Henze K."/>
            <person name="Gupta A."/>
            <person name="Wang C.C."/>
            <person name="Dunne R.L."/>
            <person name="Upcroft J.A."/>
            <person name="Upcroft P."/>
            <person name="White O."/>
            <person name="Salzberg S.L."/>
            <person name="Tang P."/>
            <person name="Chiu C.-H."/>
            <person name="Lee Y.-S."/>
            <person name="Embley T.M."/>
            <person name="Coombs G.H."/>
            <person name="Mottram J.C."/>
            <person name="Tachezy J."/>
            <person name="Fraser-Liggett C.M."/>
            <person name="Johnson P.J."/>
        </authorList>
    </citation>
    <scope>NUCLEOTIDE SEQUENCE [LARGE SCALE GENOMIC DNA]</scope>
    <source>
        <strain evidence="2">G3</strain>
    </source>
</reference>
<accession>A2E699</accession>
<dbReference type="AlphaFoldDB" id="A2E699"/>
<proteinExistence type="predicted"/>